<comment type="caution">
    <text evidence="1">The sequence shown here is derived from an EMBL/GenBank/DDBJ whole genome shotgun (WGS) entry which is preliminary data.</text>
</comment>
<dbReference type="Proteomes" id="UP001215280">
    <property type="component" value="Unassembled WGS sequence"/>
</dbReference>
<evidence type="ECO:0000313" key="2">
    <source>
        <dbReference type="Proteomes" id="UP001215280"/>
    </source>
</evidence>
<gene>
    <name evidence="1" type="ORF">DFH07DRAFT_954402</name>
</gene>
<evidence type="ECO:0000313" key="1">
    <source>
        <dbReference type="EMBL" id="KAJ7769168.1"/>
    </source>
</evidence>
<accession>A0AAD7NP66</accession>
<proteinExistence type="predicted"/>
<keyword evidence="2" id="KW-1185">Reference proteome</keyword>
<dbReference type="AlphaFoldDB" id="A0AAD7NP66"/>
<name>A0AAD7NP66_9AGAR</name>
<protein>
    <submittedName>
        <fullName evidence="1">Uncharacterized protein</fullName>
    </submittedName>
</protein>
<reference evidence="1" key="1">
    <citation type="submission" date="2023-03" db="EMBL/GenBank/DDBJ databases">
        <title>Massive genome expansion in bonnet fungi (Mycena s.s.) driven by repeated elements and novel gene families across ecological guilds.</title>
        <authorList>
            <consortium name="Lawrence Berkeley National Laboratory"/>
            <person name="Harder C.B."/>
            <person name="Miyauchi S."/>
            <person name="Viragh M."/>
            <person name="Kuo A."/>
            <person name="Thoen E."/>
            <person name="Andreopoulos B."/>
            <person name="Lu D."/>
            <person name="Skrede I."/>
            <person name="Drula E."/>
            <person name="Henrissat B."/>
            <person name="Morin E."/>
            <person name="Kohler A."/>
            <person name="Barry K."/>
            <person name="LaButti K."/>
            <person name="Morin E."/>
            <person name="Salamov A."/>
            <person name="Lipzen A."/>
            <person name="Mereny Z."/>
            <person name="Hegedus B."/>
            <person name="Baldrian P."/>
            <person name="Stursova M."/>
            <person name="Weitz H."/>
            <person name="Taylor A."/>
            <person name="Grigoriev I.V."/>
            <person name="Nagy L.G."/>
            <person name="Martin F."/>
            <person name="Kauserud H."/>
        </authorList>
    </citation>
    <scope>NUCLEOTIDE SEQUENCE</scope>
    <source>
        <strain evidence="1">CBHHK188m</strain>
    </source>
</reference>
<organism evidence="1 2">
    <name type="scientific">Mycena maculata</name>
    <dbReference type="NCBI Taxonomy" id="230809"/>
    <lineage>
        <taxon>Eukaryota</taxon>
        <taxon>Fungi</taxon>
        <taxon>Dikarya</taxon>
        <taxon>Basidiomycota</taxon>
        <taxon>Agaricomycotina</taxon>
        <taxon>Agaricomycetes</taxon>
        <taxon>Agaricomycetidae</taxon>
        <taxon>Agaricales</taxon>
        <taxon>Marasmiineae</taxon>
        <taxon>Mycenaceae</taxon>
        <taxon>Mycena</taxon>
    </lineage>
</organism>
<sequence>MASDWSYVDNVKAAVKEPRMPVFLWSQPSQLRTSLAMRPSTSLVALLSLASVVVSSTIPGKGISSCKANDRVLVDTRTVTAGGYKFQVSTKACSTDALASRAFTKRQTFNSCAAGETTTYTCVTNEGTGPLESDCTALLTAVKAADEGSGDPTLFTVPPQFVEEFSLGTCLFAWFNDNPVGGATLEYFGTNMGGILDEDCIVNGDTGGYVIPSNPNLVPASLDWVFEVLRS</sequence>
<dbReference type="EMBL" id="JARJLG010000026">
    <property type="protein sequence ID" value="KAJ7769168.1"/>
    <property type="molecule type" value="Genomic_DNA"/>
</dbReference>